<evidence type="ECO:0000259" key="3">
    <source>
        <dbReference type="PROSITE" id="PS50887"/>
    </source>
</evidence>
<dbReference type="STRING" id="869212.Turpa_1803"/>
<dbReference type="PROSITE" id="PS50887">
    <property type="entry name" value="GGDEF"/>
    <property type="match status" value="1"/>
</dbReference>
<organism evidence="5 6">
    <name type="scientific">Turneriella parva (strain ATCC BAA-1111 / DSM 21527 / NCTC 11395 / H)</name>
    <name type="common">Leptospira parva</name>
    <dbReference type="NCBI Taxonomy" id="869212"/>
    <lineage>
        <taxon>Bacteria</taxon>
        <taxon>Pseudomonadati</taxon>
        <taxon>Spirochaetota</taxon>
        <taxon>Spirochaetia</taxon>
        <taxon>Leptospirales</taxon>
        <taxon>Leptospiraceae</taxon>
        <taxon>Turneriella</taxon>
    </lineage>
</organism>
<name>I4B593_TURPD</name>
<dbReference type="Pfam" id="PF00990">
    <property type="entry name" value="GGDEF"/>
    <property type="match status" value="1"/>
</dbReference>
<feature type="domain" description="CBS" evidence="4">
    <location>
        <begin position="291"/>
        <end position="353"/>
    </location>
</feature>
<dbReference type="SUPFAM" id="SSF55073">
    <property type="entry name" value="Nucleotide cyclase"/>
    <property type="match status" value="1"/>
</dbReference>
<feature type="domain" description="EAL" evidence="2">
    <location>
        <begin position="13"/>
        <end position="273"/>
    </location>
</feature>
<dbReference type="SMART" id="SM00267">
    <property type="entry name" value="GGDEF"/>
    <property type="match status" value="1"/>
</dbReference>
<protein>
    <submittedName>
        <fullName evidence="5">Diguanylate cyclase/phosphodiesterase with CBS domains</fullName>
    </submittedName>
</protein>
<evidence type="ECO:0000256" key="1">
    <source>
        <dbReference type="PROSITE-ProRule" id="PRU00703"/>
    </source>
</evidence>
<dbReference type="NCBIfam" id="TIGR00254">
    <property type="entry name" value="GGDEF"/>
    <property type="match status" value="1"/>
</dbReference>
<dbReference type="InterPro" id="IPR050706">
    <property type="entry name" value="Cyclic-di-GMP_PDE-like"/>
</dbReference>
<dbReference type="CDD" id="cd01948">
    <property type="entry name" value="EAL"/>
    <property type="match status" value="1"/>
</dbReference>
<evidence type="ECO:0000313" key="5">
    <source>
        <dbReference type="EMBL" id="AFM12450.1"/>
    </source>
</evidence>
<dbReference type="InterPro" id="IPR000644">
    <property type="entry name" value="CBS_dom"/>
</dbReference>
<proteinExistence type="predicted"/>
<dbReference type="PROSITE" id="PS51371">
    <property type="entry name" value="CBS"/>
    <property type="match status" value="1"/>
</dbReference>
<dbReference type="InterPro" id="IPR000160">
    <property type="entry name" value="GGDEF_dom"/>
</dbReference>
<evidence type="ECO:0000259" key="4">
    <source>
        <dbReference type="PROSITE" id="PS51371"/>
    </source>
</evidence>
<evidence type="ECO:0000259" key="2">
    <source>
        <dbReference type="PROSITE" id="PS50883"/>
    </source>
</evidence>
<dbReference type="HOGENOM" id="CLU_015702_2_1_12"/>
<feature type="domain" description="GGDEF" evidence="3">
    <location>
        <begin position="452"/>
        <end position="609"/>
    </location>
</feature>
<dbReference type="PANTHER" id="PTHR33121">
    <property type="entry name" value="CYCLIC DI-GMP PHOSPHODIESTERASE PDEF"/>
    <property type="match status" value="1"/>
</dbReference>
<dbReference type="InterPro" id="IPR035919">
    <property type="entry name" value="EAL_sf"/>
</dbReference>
<reference evidence="5 6" key="1">
    <citation type="submission" date="2012-06" db="EMBL/GenBank/DDBJ databases">
        <title>The complete chromosome of genome of Turneriella parva DSM 21527.</title>
        <authorList>
            <consortium name="US DOE Joint Genome Institute (JGI-PGF)"/>
            <person name="Lucas S."/>
            <person name="Han J."/>
            <person name="Lapidus A."/>
            <person name="Bruce D."/>
            <person name="Goodwin L."/>
            <person name="Pitluck S."/>
            <person name="Peters L."/>
            <person name="Kyrpides N."/>
            <person name="Mavromatis K."/>
            <person name="Ivanova N."/>
            <person name="Mikhailova N."/>
            <person name="Chertkov O."/>
            <person name="Detter J.C."/>
            <person name="Tapia R."/>
            <person name="Han C."/>
            <person name="Land M."/>
            <person name="Hauser L."/>
            <person name="Markowitz V."/>
            <person name="Cheng J.-F."/>
            <person name="Hugenholtz P."/>
            <person name="Woyke T."/>
            <person name="Wu D."/>
            <person name="Gronow S."/>
            <person name="Wellnitz S."/>
            <person name="Brambilla E."/>
            <person name="Klenk H.-P."/>
            <person name="Eisen J.A."/>
        </authorList>
    </citation>
    <scope>NUCLEOTIDE SEQUENCE [LARGE SCALE GENOMIC DNA]</scope>
    <source>
        <strain evidence="6">ATCC BAA-1111 / DSM 21527 / NCTC 11395 / H</strain>
    </source>
</reference>
<dbReference type="SUPFAM" id="SSF141868">
    <property type="entry name" value="EAL domain-like"/>
    <property type="match status" value="1"/>
</dbReference>
<dbReference type="AlphaFoldDB" id="I4B593"/>
<accession>I4B593</accession>
<dbReference type="KEGG" id="tpx:Turpa_1803"/>
<dbReference type="EMBL" id="CP002959">
    <property type="protein sequence ID" value="AFM12450.1"/>
    <property type="molecule type" value="Genomic_DNA"/>
</dbReference>
<dbReference type="InterPro" id="IPR043128">
    <property type="entry name" value="Rev_trsase/Diguanyl_cyclase"/>
</dbReference>
<keyword evidence="1" id="KW-0129">CBS domain</keyword>
<dbReference type="InterPro" id="IPR029787">
    <property type="entry name" value="Nucleotide_cyclase"/>
</dbReference>
<evidence type="ECO:0000313" key="6">
    <source>
        <dbReference type="Proteomes" id="UP000006048"/>
    </source>
</evidence>
<dbReference type="InterPro" id="IPR001633">
    <property type="entry name" value="EAL_dom"/>
</dbReference>
<dbReference type="CDD" id="cd01949">
    <property type="entry name" value="GGDEF"/>
    <property type="match status" value="1"/>
</dbReference>
<dbReference type="OrthoDB" id="310793at2"/>
<dbReference type="RefSeq" id="WP_014802959.1">
    <property type="nucleotide sequence ID" value="NC_018020.1"/>
</dbReference>
<gene>
    <name evidence="5" type="ordered locus">Turpa_1803</name>
</gene>
<keyword evidence="6" id="KW-1185">Reference proteome</keyword>
<dbReference type="InterPro" id="IPR046342">
    <property type="entry name" value="CBS_dom_sf"/>
</dbReference>
<dbReference type="Gene3D" id="3.30.70.270">
    <property type="match status" value="1"/>
</dbReference>
<dbReference type="Pfam" id="PF00571">
    <property type="entry name" value="CBS"/>
    <property type="match status" value="1"/>
</dbReference>
<dbReference type="GO" id="GO:0071111">
    <property type="term" value="F:cyclic-guanylate-specific phosphodiesterase activity"/>
    <property type="evidence" value="ECO:0007669"/>
    <property type="project" value="InterPro"/>
</dbReference>
<dbReference type="Proteomes" id="UP000006048">
    <property type="component" value="Chromosome"/>
</dbReference>
<dbReference type="Gene3D" id="3.20.20.450">
    <property type="entry name" value="EAL domain"/>
    <property type="match status" value="1"/>
</dbReference>
<dbReference type="PANTHER" id="PTHR33121:SF76">
    <property type="entry name" value="SIGNALING PROTEIN"/>
    <property type="match status" value="1"/>
</dbReference>
<dbReference type="PROSITE" id="PS50883">
    <property type="entry name" value="EAL"/>
    <property type="match status" value="1"/>
</dbReference>
<sequence length="609" mass="68804">MDLRASENTAGPEHNYRGPIPDAAAGFSRWRHLIKQLDFALQPIVHASTGSLYGVEALVRGFGPLGFETPKDLFDAAYHDNALFFADIRLRELAIAKFKQLPFHQKLILFYNYDPRILQMPDYRPGVTERLMTNFDLSCDQICFEINEKYEIGSNAVLNAFVKNLQSRGIKIALDDFGAGYAGFELFYHSEPNVLKFDRFLISNIESDARKRNLCSHIVNLCKVQGVTTIAEGVETEAELQVCCRMGFDLIQGFIVERPQTDVRLLRGSYAETIQKQAPLHQRQEEDAELLKRSILRIEPIDVTADVRSLLDMFHDQVTYNFLPVVDSNRYPLGIIHERDLKKYIYSPFGRELLANKSVTHGLRSFITRNPVTDVNTPQEKILEIFINNPESEGVIFVKDMQYFGFLNAKSLLSVINEKQIAAARDTNPLSGLPGNRLIHAFADNLLGDLAAHGFMAYMDFDHFKPFNDHFGFRQGDRAITIFARILREVVPSEVFVGHIGGDDFFLGLNASLHQQINLQSVTDAVRLQFEAELLPFFSHEERVKKTYKTIDRSGEAAELPLLTVSTAIIELKPGRQTADADQMSMLLAQTKKTAKHSPEKMAVAVVGL</sequence>
<dbReference type="SUPFAM" id="SSF54631">
    <property type="entry name" value="CBS-domain pair"/>
    <property type="match status" value="1"/>
</dbReference>
<dbReference type="SMART" id="SM00052">
    <property type="entry name" value="EAL"/>
    <property type="match status" value="1"/>
</dbReference>
<dbReference type="Pfam" id="PF00563">
    <property type="entry name" value="EAL"/>
    <property type="match status" value="1"/>
</dbReference>